<dbReference type="AlphaFoldDB" id="A0A518AX41"/>
<dbReference type="Pfam" id="PF07585">
    <property type="entry name" value="BBP7"/>
    <property type="match status" value="1"/>
</dbReference>
<proteinExistence type="predicted"/>
<gene>
    <name evidence="2" type="ORF">Pan216_01120</name>
</gene>
<feature type="signal peptide" evidence="1">
    <location>
        <begin position="1"/>
        <end position="20"/>
    </location>
</feature>
<feature type="chain" id="PRO_5021696570" evidence="1">
    <location>
        <begin position="21"/>
        <end position="403"/>
    </location>
</feature>
<name>A0A518AX41_9BACT</name>
<dbReference type="RefSeq" id="WP_145253360.1">
    <property type="nucleotide sequence ID" value="NZ_CP036279.1"/>
</dbReference>
<keyword evidence="1" id="KW-0732">Signal</keyword>
<sequence precursor="true">MKYAFLITAVGLFVAGTAGAQELMTGPTSVVEEPVFDEFVEEPAEMVGIGGRRQTFRFGAEWLLWEITSDQKPLLTTSPNGTARADAGVLDRPGTSVLLEGNIIDQPQNGGRITIDFSNNDFEEGYFQALFFGLGDGASTGYTSNGDPILARPFTNTLLGRQDSQLVAYPGLSEGSINFNTDNLMLDAELNRWVNVARGGLFEFNMMGGIRYMQFEESLRIQERLVSTDPTAATIQGTQFNVHERFDAENYFGGVQIGGEVKAQGRFWEAGFLTKLAIGGVGGNFRYDGSTQVVTPGQPTVTNDGGVLVNASNDGLRDEHLDFGIIPEVGAKVTGKFGPARVSIGYNFLLLTPIVRTTDLIGEGVNPASIAPSQAGYPERSTENIANSSVIAHGLTVGAAIGF</sequence>
<evidence type="ECO:0000313" key="2">
    <source>
        <dbReference type="EMBL" id="QDU59284.1"/>
    </source>
</evidence>
<protein>
    <submittedName>
        <fullName evidence="2">Uncharacterized protein</fullName>
    </submittedName>
</protein>
<keyword evidence="3" id="KW-1185">Reference proteome</keyword>
<dbReference type="OrthoDB" id="8212403at2"/>
<accession>A0A518AX41</accession>
<evidence type="ECO:0000256" key="1">
    <source>
        <dbReference type="SAM" id="SignalP"/>
    </source>
</evidence>
<dbReference type="InterPro" id="IPR011446">
    <property type="entry name" value="BBP7"/>
</dbReference>
<evidence type="ECO:0000313" key="3">
    <source>
        <dbReference type="Proteomes" id="UP000317093"/>
    </source>
</evidence>
<reference evidence="2 3" key="1">
    <citation type="submission" date="2019-02" db="EMBL/GenBank/DDBJ databases">
        <title>Deep-cultivation of Planctomycetes and their phenomic and genomic characterization uncovers novel biology.</title>
        <authorList>
            <person name="Wiegand S."/>
            <person name="Jogler M."/>
            <person name="Boedeker C."/>
            <person name="Pinto D."/>
            <person name="Vollmers J."/>
            <person name="Rivas-Marin E."/>
            <person name="Kohn T."/>
            <person name="Peeters S.H."/>
            <person name="Heuer A."/>
            <person name="Rast P."/>
            <person name="Oberbeckmann S."/>
            <person name="Bunk B."/>
            <person name="Jeske O."/>
            <person name="Meyerdierks A."/>
            <person name="Storesund J.E."/>
            <person name="Kallscheuer N."/>
            <person name="Luecker S."/>
            <person name="Lage O.M."/>
            <person name="Pohl T."/>
            <person name="Merkel B.J."/>
            <person name="Hornburger P."/>
            <person name="Mueller R.-W."/>
            <person name="Bruemmer F."/>
            <person name="Labrenz M."/>
            <person name="Spormann A.M."/>
            <person name="Op den Camp H."/>
            <person name="Overmann J."/>
            <person name="Amann R."/>
            <person name="Jetten M.S.M."/>
            <person name="Mascher T."/>
            <person name="Medema M.H."/>
            <person name="Devos D.P."/>
            <person name="Kaster A.-K."/>
            <person name="Ovreas L."/>
            <person name="Rohde M."/>
            <person name="Galperin M.Y."/>
            <person name="Jogler C."/>
        </authorList>
    </citation>
    <scope>NUCLEOTIDE SEQUENCE [LARGE SCALE GENOMIC DNA]</scope>
    <source>
        <strain evidence="2 3">Pan216</strain>
    </source>
</reference>
<dbReference type="KEGG" id="knv:Pan216_01120"/>
<organism evidence="2 3">
    <name type="scientific">Kolteria novifilia</name>
    <dbReference type="NCBI Taxonomy" id="2527975"/>
    <lineage>
        <taxon>Bacteria</taxon>
        <taxon>Pseudomonadati</taxon>
        <taxon>Planctomycetota</taxon>
        <taxon>Planctomycetia</taxon>
        <taxon>Kolteriales</taxon>
        <taxon>Kolteriaceae</taxon>
        <taxon>Kolteria</taxon>
    </lineage>
</organism>
<dbReference type="EMBL" id="CP036279">
    <property type="protein sequence ID" value="QDU59284.1"/>
    <property type="molecule type" value="Genomic_DNA"/>
</dbReference>
<dbReference type="Proteomes" id="UP000317093">
    <property type="component" value="Chromosome"/>
</dbReference>